<protein>
    <recommendedName>
        <fullName evidence="3">Sm domain-containing protein</fullName>
    </recommendedName>
</protein>
<feature type="compositionally biased region" description="Polar residues" evidence="2">
    <location>
        <begin position="46"/>
        <end position="57"/>
    </location>
</feature>
<dbReference type="SUPFAM" id="SSF50182">
    <property type="entry name" value="Sm-like ribonucleoproteins"/>
    <property type="match status" value="1"/>
</dbReference>
<evidence type="ECO:0000259" key="3">
    <source>
        <dbReference type="PROSITE" id="PS52002"/>
    </source>
</evidence>
<feature type="region of interest" description="Disordered" evidence="2">
    <location>
        <begin position="32"/>
        <end position="67"/>
    </location>
</feature>
<dbReference type="InterPro" id="IPR050914">
    <property type="entry name" value="snRNP_SmB/NAA38-like"/>
</dbReference>
<dbReference type="CDD" id="cd06168">
    <property type="entry name" value="LSMD1"/>
    <property type="match status" value="1"/>
</dbReference>
<dbReference type="AlphaFoldDB" id="A0AAG5CR76"/>
<dbReference type="PANTHER" id="PTHR10701">
    <property type="entry name" value="SMALL NUCLEAR RIBONUCLEOPROTEIN-ASSOCIATED PROTEIN B AND N"/>
    <property type="match status" value="1"/>
</dbReference>
<dbReference type="GO" id="GO:0031417">
    <property type="term" value="C:NatC complex"/>
    <property type="evidence" value="ECO:0007669"/>
    <property type="project" value="InterPro"/>
</dbReference>
<dbReference type="EnsemblMetazoa" id="ENSAATROPT001380">
    <property type="protein sequence ID" value="ENSAATROPP001326"/>
    <property type="gene ID" value="ENSAATROPG001098"/>
</dbReference>
<evidence type="ECO:0000256" key="1">
    <source>
        <dbReference type="ARBA" id="ARBA00006850"/>
    </source>
</evidence>
<sequence>MDGEAEVPKDVPFSELKSYCQQTLDKAFEQMRIDGGSRQPEGINDGQMTTGAQTNESAVDDPGKDNPKRKMLKSWLNNMFRIKMTDGRVLIGIFVCTDADANVVMQVTSECPEVGGEERFLGLVMIPGRYIVSIEDRNDAGKFAW</sequence>
<keyword evidence="5" id="KW-1185">Reference proteome</keyword>
<dbReference type="InterPro" id="IPR047575">
    <property type="entry name" value="Sm"/>
</dbReference>
<dbReference type="SMART" id="SM00651">
    <property type="entry name" value="Sm"/>
    <property type="match status" value="1"/>
</dbReference>
<comment type="similarity">
    <text evidence="1">Belongs to the snRNP Sm proteins family.</text>
</comment>
<dbReference type="PROSITE" id="PS52002">
    <property type="entry name" value="SM"/>
    <property type="match status" value="1"/>
</dbReference>
<dbReference type="InterPro" id="IPR034110">
    <property type="entry name" value="LSMD1_Sm"/>
</dbReference>
<evidence type="ECO:0000256" key="2">
    <source>
        <dbReference type="SAM" id="MobiDB-lite"/>
    </source>
</evidence>
<proteinExistence type="inferred from homology"/>
<evidence type="ECO:0000313" key="5">
    <source>
        <dbReference type="Proteomes" id="UP000075880"/>
    </source>
</evidence>
<organism evidence="4 5">
    <name type="scientific">Anopheles atroparvus</name>
    <name type="common">European mosquito</name>
    <dbReference type="NCBI Taxonomy" id="41427"/>
    <lineage>
        <taxon>Eukaryota</taxon>
        <taxon>Metazoa</taxon>
        <taxon>Ecdysozoa</taxon>
        <taxon>Arthropoda</taxon>
        <taxon>Hexapoda</taxon>
        <taxon>Insecta</taxon>
        <taxon>Pterygota</taxon>
        <taxon>Neoptera</taxon>
        <taxon>Endopterygota</taxon>
        <taxon>Diptera</taxon>
        <taxon>Nematocera</taxon>
        <taxon>Culicoidea</taxon>
        <taxon>Culicidae</taxon>
        <taxon>Anophelinae</taxon>
        <taxon>Anopheles</taxon>
    </lineage>
</organism>
<dbReference type="InterPro" id="IPR010920">
    <property type="entry name" value="LSM_dom_sf"/>
</dbReference>
<dbReference type="GO" id="GO:0003723">
    <property type="term" value="F:RNA binding"/>
    <property type="evidence" value="ECO:0007669"/>
    <property type="project" value="InterPro"/>
</dbReference>
<name>A0AAG5CR76_ANOAO</name>
<accession>A0AAG5CR76</accession>
<dbReference type="Pfam" id="PF01423">
    <property type="entry name" value="LSM"/>
    <property type="match status" value="1"/>
</dbReference>
<dbReference type="PANTHER" id="PTHR10701:SF5">
    <property type="entry name" value="N-ALPHA-ACETYLTRANSFERASE 38, NATC AUXILIARY SUBUNIT"/>
    <property type="match status" value="1"/>
</dbReference>
<dbReference type="Gene3D" id="2.30.30.100">
    <property type="match status" value="1"/>
</dbReference>
<reference evidence="4" key="1">
    <citation type="submission" date="2024-04" db="UniProtKB">
        <authorList>
            <consortium name="EnsemblMetazoa"/>
        </authorList>
    </citation>
    <scope>IDENTIFICATION</scope>
    <source>
        <strain evidence="4">EBRO</strain>
    </source>
</reference>
<dbReference type="InterPro" id="IPR001163">
    <property type="entry name" value="Sm_dom_euk/arc"/>
</dbReference>
<dbReference type="Proteomes" id="UP000075880">
    <property type="component" value="Unassembled WGS sequence"/>
</dbReference>
<evidence type="ECO:0000313" key="4">
    <source>
        <dbReference type="EnsemblMetazoa" id="ENSAATROPP001326"/>
    </source>
</evidence>
<feature type="domain" description="Sm" evidence="3">
    <location>
        <begin position="67"/>
        <end position="140"/>
    </location>
</feature>